<feature type="compositionally biased region" description="Gly residues" evidence="2">
    <location>
        <begin position="335"/>
        <end position="348"/>
    </location>
</feature>
<keyword evidence="4" id="KW-0413">Isomerase</keyword>
<evidence type="ECO:0000256" key="1">
    <source>
        <dbReference type="ARBA" id="ARBA00010876"/>
    </source>
</evidence>
<feature type="compositionally biased region" description="Low complexity" evidence="2">
    <location>
        <begin position="10"/>
        <end position="33"/>
    </location>
</feature>
<comment type="similarity">
    <text evidence="1">Belongs to the pseudouridine synthase RluA family.</text>
</comment>
<dbReference type="EC" id="5.4.99.12" evidence="4"/>
<dbReference type="KEGG" id="mng:MNEG_11281"/>
<evidence type="ECO:0000256" key="2">
    <source>
        <dbReference type="SAM" id="MobiDB-lite"/>
    </source>
</evidence>
<feature type="region of interest" description="Disordered" evidence="2">
    <location>
        <begin position="1"/>
        <end position="34"/>
    </location>
</feature>
<evidence type="ECO:0000259" key="3">
    <source>
        <dbReference type="Pfam" id="PF00849"/>
    </source>
</evidence>
<gene>
    <name evidence="4" type="ORF">MNEG_11281</name>
</gene>
<reference evidence="4 5" key="1">
    <citation type="journal article" date="2013" name="BMC Genomics">
        <title>Reconstruction of the lipid metabolism for the microalga Monoraphidium neglectum from its genome sequence reveals characteristics suitable for biofuel production.</title>
        <authorList>
            <person name="Bogen C."/>
            <person name="Al-Dilaimi A."/>
            <person name="Albersmeier A."/>
            <person name="Wichmann J."/>
            <person name="Grundmann M."/>
            <person name="Rupp O."/>
            <person name="Lauersen K.J."/>
            <person name="Blifernez-Klassen O."/>
            <person name="Kalinowski J."/>
            <person name="Goesmann A."/>
            <person name="Mussgnug J.H."/>
            <person name="Kruse O."/>
        </authorList>
    </citation>
    <scope>NUCLEOTIDE SEQUENCE [LARGE SCALE GENOMIC DNA]</scope>
    <source>
        <strain evidence="4 5">SAG 48.87</strain>
    </source>
</reference>
<dbReference type="AlphaFoldDB" id="A0A0D2MPX1"/>
<feature type="compositionally biased region" description="Acidic residues" evidence="2">
    <location>
        <begin position="434"/>
        <end position="445"/>
    </location>
</feature>
<dbReference type="Gene3D" id="3.30.2350.10">
    <property type="entry name" value="Pseudouridine synthase"/>
    <property type="match status" value="1"/>
</dbReference>
<keyword evidence="5" id="KW-1185">Reference proteome</keyword>
<dbReference type="PANTHER" id="PTHR21600">
    <property type="entry name" value="MITOCHONDRIAL RNA PSEUDOURIDINE SYNTHASE"/>
    <property type="match status" value="1"/>
</dbReference>
<protein>
    <submittedName>
        <fullName evidence="4">Ribosomal large subunit pseudouridine synthase D</fullName>
        <ecNumber evidence="4">5.4.99.12</ecNumber>
    </submittedName>
</protein>
<evidence type="ECO:0000313" key="4">
    <source>
        <dbReference type="EMBL" id="KIY96680.1"/>
    </source>
</evidence>
<organism evidence="4 5">
    <name type="scientific">Monoraphidium neglectum</name>
    <dbReference type="NCBI Taxonomy" id="145388"/>
    <lineage>
        <taxon>Eukaryota</taxon>
        <taxon>Viridiplantae</taxon>
        <taxon>Chlorophyta</taxon>
        <taxon>core chlorophytes</taxon>
        <taxon>Chlorophyceae</taxon>
        <taxon>CS clade</taxon>
        <taxon>Sphaeropleales</taxon>
        <taxon>Selenastraceae</taxon>
        <taxon>Monoraphidium</taxon>
    </lineage>
</organism>
<feature type="domain" description="Pseudouridine synthase RsuA/RluA-like" evidence="3">
    <location>
        <begin position="129"/>
        <end position="295"/>
    </location>
</feature>
<dbReference type="InterPro" id="IPR020103">
    <property type="entry name" value="PsdUridine_synth_cat_dom_sf"/>
</dbReference>
<feature type="region of interest" description="Disordered" evidence="2">
    <location>
        <begin position="426"/>
        <end position="458"/>
    </location>
</feature>
<dbReference type="RefSeq" id="XP_013895700.1">
    <property type="nucleotide sequence ID" value="XM_014040246.1"/>
</dbReference>
<dbReference type="InterPro" id="IPR006145">
    <property type="entry name" value="PsdUridine_synth_RsuA/RluA"/>
</dbReference>
<feature type="region of interest" description="Disordered" evidence="2">
    <location>
        <begin position="493"/>
        <end position="512"/>
    </location>
</feature>
<proteinExistence type="inferred from homology"/>
<accession>A0A0D2MPX1</accession>
<dbReference type="GeneID" id="25728528"/>
<dbReference type="EMBL" id="KK102889">
    <property type="protein sequence ID" value="KIY96680.1"/>
    <property type="molecule type" value="Genomic_DNA"/>
</dbReference>
<dbReference type="InterPro" id="IPR050188">
    <property type="entry name" value="RluA_PseudoU_synthase"/>
</dbReference>
<name>A0A0D2MPX1_9CHLO</name>
<dbReference type="OrthoDB" id="424794at2759"/>
<dbReference type="Pfam" id="PF00849">
    <property type="entry name" value="PseudoU_synth_2"/>
    <property type="match status" value="1"/>
</dbReference>
<sequence>MSGSATGRVPTAPAASAGSPQPATAGTASAGPALKKHARVVDTVAVPPDFTPRRLPAALRQLLPGRYASDTAAKKAARRGEAYVNGGKGTTETEVAPGAIIEIVQRCGAEAVAAAGRPGLVVVYEDDDMACVVKPQGLPTQGKGDGSLQGRIKWLPRHPAGPRLGPRTPQIHALDPITFPSAHRLDAPTGGLVLVGKTRRALAALGEDLRAHRMQKRYVALVTGRVEGEGLIDFPLDGRAAVTLYRAAAASRVTPPAAGGGGDGEAAAGGGGGWVTRVHLWPKTGRTHQLRKHMAYLGHPLLGERQYQHRRKEGIAFTPCDMEPLLGGMAAGDDVNGGGGGGGGGAGPAAGSVEATAASEGPTDSGGAGPAGKKRARHEAGGGGGRGADDCGGSCWPAGEGSRVVAQQPGGGVKVAADGLLESLYTKGGPGAEAEADADASDGEDGGGGGGGGDGGGGQPLCLWAVELQLSHPVTRRPLRFGIPEPPEYDALCPAPPTAAPTGEEGAGCGAG</sequence>
<evidence type="ECO:0000313" key="5">
    <source>
        <dbReference type="Proteomes" id="UP000054498"/>
    </source>
</evidence>
<dbReference type="GO" id="GO:0160147">
    <property type="term" value="F:tRNA pseudouridine(38-40) synthase activity"/>
    <property type="evidence" value="ECO:0007669"/>
    <property type="project" value="UniProtKB-EC"/>
</dbReference>
<dbReference type="GO" id="GO:0000455">
    <property type="term" value="P:enzyme-directed rRNA pseudouridine synthesis"/>
    <property type="evidence" value="ECO:0007669"/>
    <property type="project" value="TreeGrafter"/>
</dbReference>
<dbReference type="CDD" id="cd02869">
    <property type="entry name" value="PseudoU_synth_RluA_like"/>
    <property type="match status" value="1"/>
</dbReference>
<dbReference type="STRING" id="145388.A0A0D2MPX1"/>
<dbReference type="SUPFAM" id="SSF55120">
    <property type="entry name" value="Pseudouridine synthase"/>
    <property type="match status" value="1"/>
</dbReference>
<feature type="region of interest" description="Disordered" evidence="2">
    <location>
        <begin position="331"/>
        <end position="389"/>
    </location>
</feature>
<feature type="compositionally biased region" description="Gly residues" evidence="2">
    <location>
        <begin position="446"/>
        <end position="458"/>
    </location>
</feature>
<dbReference type="GO" id="GO:0003723">
    <property type="term" value="F:RNA binding"/>
    <property type="evidence" value="ECO:0007669"/>
    <property type="project" value="InterPro"/>
</dbReference>
<dbReference type="Proteomes" id="UP000054498">
    <property type="component" value="Unassembled WGS sequence"/>
</dbReference>
<dbReference type="PANTHER" id="PTHR21600:SF87">
    <property type="entry name" value="RNA PSEUDOURIDYLATE SYNTHASE DOMAIN-CONTAINING PROTEIN 1"/>
    <property type="match status" value="1"/>
</dbReference>